<organism evidence="2 3">
    <name type="scientific">Plakobranchus ocellatus</name>
    <dbReference type="NCBI Taxonomy" id="259542"/>
    <lineage>
        <taxon>Eukaryota</taxon>
        <taxon>Metazoa</taxon>
        <taxon>Spiralia</taxon>
        <taxon>Lophotrochozoa</taxon>
        <taxon>Mollusca</taxon>
        <taxon>Gastropoda</taxon>
        <taxon>Heterobranchia</taxon>
        <taxon>Euthyneura</taxon>
        <taxon>Panpulmonata</taxon>
        <taxon>Sacoglossa</taxon>
        <taxon>Placobranchoidea</taxon>
        <taxon>Plakobranchidae</taxon>
        <taxon>Plakobranchus</taxon>
    </lineage>
</organism>
<dbReference type="Proteomes" id="UP000735302">
    <property type="component" value="Unassembled WGS sequence"/>
</dbReference>
<keyword evidence="3" id="KW-1185">Reference proteome</keyword>
<accession>A0AAV3ZF24</accession>
<proteinExistence type="predicted"/>
<name>A0AAV3ZF24_9GAST</name>
<feature type="compositionally biased region" description="Basic and acidic residues" evidence="1">
    <location>
        <begin position="128"/>
        <end position="142"/>
    </location>
</feature>
<evidence type="ECO:0000313" key="2">
    <source>
        <dbReference type="EMBL" id="GFN93141.1"/>
    </source>
</evidence>
<dbReference type="AlphaFoldDB" id="A0AAV3ZF24"/>
<gene>
    <name evidence="2" type="ORF">PoB_001964700</name>
</gene>
<dbReference type="EMBL" id="BLXT01002311">
    <property type="protein sequence ID" value="GFN93141.1"/>
    <property type="molecule type" value="Genomic_DNA"/>
</dbReference>
<reference evidence="2 3" key="1">
    <citation type="journal article" date="2021" name="Elife">
        <title>Chloroplast acquisition without the gene transfer in kleptoplastic sea slugs, Plakobranchus ocellatus.</title>
        <authorList>
            <person name="Maeda T."/>
            <person name="Takahashi S."/>
            <person name="Yoshida T."/>
            <person name="Shimamura S."/>
            <person name="Takaki Y."/>
            <person name="Nagai Y."/>
            <person name="Toyoda A."/>
            <person name="Suzuki Y."/>
            <person name="Arimoto A."/>
            <person name="Ishii H."/>
            <person name="Satoh N."/>
            <person name="Nishiyama T."/>
            <person name="Hasebe M."/>
            <person name="Maruyama T."/>
            <person name="Minagawa J."/>
            <person name="Obokata J."/>
            <person name="Shigenobu S."/>
        </authorList>
    </citation>
    <scope>NUCLEOTIDE SEQUENCE [LARGE SCALE GENOMIC DNA]</scope>
</reference>
<feature type="region of interest" description="Disordered" evidence="1">
    <location>
        <begin position="128"/>
        <end position="154"/>
    </location>
</feature>
<comment type="caution">
    <text evidence="2">The sequence shown here is derived from an EMBL/GenBank/DDBJ whole genome shotgun (WGS) entry which is preliminary data.</text>
</comment>
<protein>
    <submittedName>
        <fullName evidence="2">Uncharacterized protein</fullName>
    </submittedName>
</protein>
<evidence type="ECO:0000313" key="3">
    <source>
        <dbReference type="Proteomes" id="UP000735302"/>
    </source>
</evidence>
<sequence length="154" mass="17531">MREFTRHQIIVCGWDERHLKRGPVILGAVRELEPAAEDVSSFRRESSSHYLTSHKVDLRLSGPPLGLGTCGGSRTPPERSLQISGRVRYPRHHRRFIGAGCWLRDPNPQHNDPGRLTLQSLWKIRGEHEGGELATRPPEKKVRTQGRRISYTVS</sequence>
<evidence type="ECO:0000256" key="1">
    <source>
        <dbReference type="SAM" id="MobiDB-lite"/>
    </source>
</evidence>